<keyword evidence="1" id="KW-0812">Transmembrane</keyword>
<dbReference type="PANTHER" id="PTHR33597">
    <property type="entry name" value="OS02G0760400 PROTEIN"/>
    <property type="match status" value="1"/>
</dbReference>
<organism evidence="2 3">
    <name type="scientific">Vanilla planifolia</name>
    <name type="common">Vanilla</name>
    <dbReference type="NCBI Taxonomy" id="51239"/>
    <lineage>
        <taxon>Eukaryota</taxon>
        <taxon>Viridiplantae</taxon>
        <taxon>Streptophyta</taxon>
        <taxon>Embryophyta</taxon>
        <taxon>Tracheophyta</taxon>
        <taxon>Spermatophyta</taxon>
        <taxon>Magnoliopsida</taxon>
        <taxon>Liliopsida</taxon>
        <taxon>Asparagales</taxon>
        <taxon>Orchidaceae</taxon>
        <taxon>Vanilloideae</taxon>
        <taxon>Vanilleae</taxon>
        <taxon>Vanilla</taxon>
    </lineage>
</organism>
<reference evidence="2 3" key="1">
    <citation type="journal article" date="2020" name="Nat. Food">
        <title>A phased Vanilla planifolia genome enables genetic improvement of flavour and production.</title>
        <authorList>
            <person name="Hasing T."/>
            <person name="Tang H."/>
            <person name="Brym M."/>
            <person name="Khazi F."/>
            <person name="Huang T."/>
            <person name="Chambers A.H."/>
        </authorList>
    </citation>
    <scope>NUCLEOTIDE SEQUENCE [LARGE SCALE GENOMIC DNA]</scope>
    <source>
        <tissue evidence="2">Leaf</tissue>
    </source>
</reference>
<evidence type="ECO:0000313" key="3">
    <source>
        <dbReference type="Proteomes" id="UP000639772"/>
    </source>
</evidence>
<keyword evidence="1" id="KW-1133">Transmembrane helix</keyword>
<evidence type="ECO:0000313" key="2">
    <source>
        <dbReference type="EMBL" id="KAG0449724.1"/>
    </source>
</evidence>
<feature type="transmembrane region" description="Helical" evidence="1">
    <location>
        <begin position="33"/>
        <end position="53"/>
    </location>
</feature>
<dbReference type="AlphaFoldDB" id="A0A835U4Y0"/>
<proteinExistence type="predicted"/>
<protein>
    <submittedName>
        <fullName evidence="2">Uncharacterized protein</fullName>
    </submittedName>
</protein>
<accession>A0A835U4Y0</accession>
<dbReference type="EMBL" id="JADCNM010000162">
    <property type="protein sequence ID" value="KAG0449724.1"/>
    <property type="molecule type" value="Genomic_DNA"/>
</dbReference>
<name>A0A835U4Y0_VANPL</name>
<dbReference type="PANTHER" id="PTHR33597:SF11">
    <property type="entry name" value="OS07G0620600 PROTEIN"/>
    <property type="match status" value="1"/>
</dbReference>
<comment type="caution">
    <text evidence="2">The sequence shown here is derived from an EMBL/GenBank/DDBJ whole genome shotgun (WGS) entry which is preliminary data.</text>
</comment>
<dbReference type="Proteomes" id="UP000639772">
    <property type="component" value="Unassembled WGS sequence"/>
</dbReference>
<evidence type="ECO:0000256" key="1">
    <source>
        <dbReference type="SAM" id="Phobius"/>
    </source>
</evidence>
<dbReference type="OrthoDB" id="1919622at2759"/>
<sequence>MKKTSVIRRLGWHGGAVEVDRKRIMIRFPSNRLLRLVPRLVILAAAIIFYPWLLTTVFFRTGESVATNEISFFLELLRDLSSLGVVHLDFGRGGFLGDLNSQLPRLIENRVEPINEEGIVSDTLDLVFVAGDNFGFHLANRALKVGAIAVIVSIDSFRIPPNFRLVYIRRFSSTVMAIRKIVEAPETILDRWQTRRMGKRLLTVPEAKREVLKGLEDLVLEPLPKCGFKISEELVTSPIC</sequence>
<keyword evidence="1" id="KW-0472">Membrane</keyword>
<gene>
    <name evidence="2" type="ORF">HPP92_027156</name>
</gene>